<evidence type="ECO:0000256" key="8">
    <source>
        <dbReference type="ARBA" id="ARBA00023065"/>
    </source>
</evidence>
<dbReference type="PRINTS" id="PR01078">
    <property type="entry name" value="AMINACHANNEL"/>
</dbReference>
<keyword evidence="5 12" id="KW-0812">Transmembrane</keyword>
<dbReference type="EMBL" id="UFQS01001009">
    <property type="protein sequence ID" value="SSX08548.1"/>
    <property type="molecule type" value="Genomic_DNA"/>
</dbReference>
<evidence type="ECO:0000256" key="2">
    <source>
        <dbReference type="ARBA" id="ARBA00007193"/>
    </source>
</evidence>
<feature type="transmembrane region" description="Helical" evidence="13">
    <location>
        <begin position="491"/>
        <end position="511"/>
    </location>
</feature>
<evidence type="ECO:0000256" key="5">
    <source>
        <dbReference type="ARBA" id="ARBA00022692"/>
    </source>
</evidence>
<evidence type="ECO:0000256" key="4">
    <source>
        <dbReference type="ARBA" id="ARBA00022461"/>
    </source>
</evidence>
<keyword evidence="4 12" id="KW-0894">Sodium channel</keyword>
<evidence type="ECO:0000256" key="7">
    <source>
        <dbReference type="ARBA" id="ARBA00023053"/>
    </source>
</evidence>
<dbReference type="EMBL" id="UFQT01001009">
    <property type="protein sequence ID" value="SSX28464.1"/>
    <property type="molecule type" value="Genomic_DNA"/>
</dbReference>
<keyword evidence="11 12" id="KW-0407">Ion channel</keyword>
<keyword evidence="9 13" id="KW-0472">Membrane</keyword>
<name>A0A336MDQ3_CULSO</name>
<evidence type="ECO:0000313" key="15">
    <source>
        <dbReference type="EMBL" id="SSX28464.1"/>
    </source>
</evidence>
<proteinExistence type="inferred from homology"/>
<evidence type="ECO:0000256" key="3">
    <source>
        <dbReference type="ARBA" id="ARBA00022448"/>
    </source>
</evidence>
<dbReference type="PANTHER" id="PTHR11690:SF237">
    <property type="entry name" value="PICKPOCKET 16-RELATED"/>
    <property type="match status" value="1"/>
</dbReference>
<protein>
    <submittedName>
        <fullName evidence="15">CSON000061 protein</fullName>
    </submittedName>
</protein>
<dbReference type="Pfam" id="PF00858">
    <property type="entry name" value="ASC"/>
    <property type="match status" value="1"/>
</dbReference>
<dbReference type="Gene3D" id="2.60.470.10">
    <property type="entry name" value="Acid-sensing ion channels like domains"/>
    <property type="match status" value="1"/>
</dbReference>
<evidence type="ECO:0000256" key="9">
    <source>
        <dbReference type="ARBA" id="ARBA00023136"/>
    </source>
</evidence>
<gene>
    <name evidence="15" type="primary">CSON000061</name>
</gene>
<dbReference type="GO" id="GO:0005886">
    <property type="term" value="C:plasma membrane"/>
    <property type="evidence" value="ECO:0007669"/>
    <property type="project" value="TreeGrafter"/>
</dbReference>
<reference evidence="14" key="1">
    <citation type="submission" date="2018-04" db="EMBL/GenBank/DDBJ databases">
        <authorList>
            <person name="Go L.Y."/>
            <person name="Mitchell J.A."/>
        </authorList>
    </citation>
    <scope>NUCLEOTIDE SEQUENCE</scope>
    <source>
        <tissue evidence="14">Whole organism</tissue>
    </source>
</reference>
<evidence type="ECO:0000313" key="14">
    <source>
        <dbReference type="EMBL" id="SSX08548.1"/>
    </source>
</evidence>
<reference evidence="15" key="2">
    <citation type="submission" date="2018-07" db="EMBL/GenBank/DDBJ databases">
        <authorList>
            <person name="Quirk P.G."/>
            <person name="Krulwich T.A."/>
        </authorList>
    </citation>
    <scope>NUCLEOTIDE SEQUENCE</scope>
</reference>
<evidence type="ECO:0000256" key="11">
    <source>
        <dbReference type="ARBA" id="ARBA00023303"/>
    </source>
</evidence>
<evidence type="ECO:0000256" key="10">
    <source>
        <dbReference type="ARBA" id="ARBA00023201"/>
    </source>
</evidence>
<sequence>MIPNTEPNSFVTKKSRPTMFNITKKVIKDNKIIKQDAKKKKEEFSFWAWFKNRCSHYCSVTALHGYNHLVRKDFALWEKVIWGILSFAAMVVALSLLYLSLHWNSETPTVTVIESTHFATWNIPFPAVTICNANKIDENRLNQRVGQMILPADIDEDDLEYMLKVFLSGSNSPESKDTLGMLAYILKANNLTTYDFMFDIATSCRRMIQKCMWKGVQVRCDAIFQRVMTLNDACCSFNFFGYDKTNYIAKSASQITEARRVSACGFQTGLSVILNPNIDRYTSAAISSYGFRVMIHDAYSVADDNAETKMVQAGQEGYISVIPEATYSTPEVQEKPLEIRKCFKTDEVKLNTMKKYSYINCLAECRQTIVLKACGCIPYKFPNNGSIPVCEPNKMKCVSELKDLYKSAAPETNFTLPGIYNTVNQKSCGCMPDCDYYTYITEISTGVFSRENAFSSESFFQGIELDQNQTVLHVFYNDLVSTRYRKNMFQTWMNVLAMFGGLTGLFLGFSLVTGYEIAYFFSVRTLFDIFMKARKKKKKVNAMKLVYDMKKF</sequence>
<feature type="transmembrane region" description="Helical" evidence="13">
    <location>
        <begin position="80"/>
        <end position="99"/>
    </location>
</feature>
<keyword evidence="7" id="KW-0915">Sodium</keyword>
<dbReference type="AlphaFoldDB" id="A0A336MDQ3"/>
<keyword evidence="6 13" id="KW-1133">Transmembrane helix</keyword>
<keyword evidence="3 12" id="KW-0813">Transport</keyword>
<organism evidence="15">
    <name type="scientific">Culicoides sonorensis</name>
    <name type="common">Biting midge</name>
    <dbReference type="NCBI Taxonomy" id="179676"/>
    <lineage>
        <taxon>Eukaryota</taxon>
        <taxon>Metazoa</taxon>
        <taxon>Ecdysozoa</taxon>
        <taxon>Arthropoda</taxon>
        <taxon>Hexapoda</taxon>
        <taxon>Insecta</taxon>
        <taxon>Pterygota</taxon>
        <taxon>Neoptera</taxon>
        <taxon>Endopterygota</taxon>
        <taxon>Diptera</taxon>
        <taxon>Nematocera</taxon>
        <taxon>Chironomoidea</taxon>
        <taxon>Ceratopogonidae</taxon>
        <taxon>Ceratopogoninae</taxon>
        <taxon>Culicoides</taxon>
        <taxon>Monoculicoides</taxon>
    </lineage>
</organism>
<dbReference type="Gene3D" id="1.10.287.770">
    <property type="entry name" value="YojJ-like"/>
    <property type="match status" value="1"/>
</dbReference>
<dbReference type="OMA" id="NERLFWL"/>
<dbReference type="PROSITE" id="PS01206">
    <property type="entry name" value="ASC"/>
    <property type="match status" value="1"/>
</dbReference>
<comment type="subcellular location">
    <subcellularLocation>
        <location evidence="1">Membrane</location>
        <topology evidence="1">Multi-pass membrane protein</topology>
    </subcellularLocation>
</comment>
<comment type="similarity">
    <text evidence="2 12">Belongs to the amiloride-sensitive sodium channel (TC 1.A.6) family.</text>
</comment>
<evidence type="ECO:0000256" key="1">
    <source>
        <dbReference type="ARBA" id="ARBA00004141"/>
    </source>
</evidence>
<keyword evidence="8 12" id="KW-0406">Ion transport</keyword>
<dbReference type="PANTHER" id="PTHR11690">
    <property type="entry name" value="AMILORIDE-SENSITIVE SODIUM CHANNEL-RELATED"/>
    <property type="match status" value="1"/>
</dbReference>
<evidence type="ECO:0000256" key="6">
    <source>
        <dbReference type="ARBA" id="ARBA00022989"/>
    </source>
</evidence>
<dbReference type="GO" id="GO:0015280">
    <property type="term" value="F:ligand-gated sodium channel activity"/>
    <property type="evidence" value="ECO:0007669"/>
    <property type="project" value="TreeGrafter"/>
</dbReference>
<dbReference type="InterPro" id="IPR001873">
    <property type="entry name" value="ENaC"/>
</dbReference>
<accession>A0A336MDQ3</accession>
<evidence type="ECO:0000256" key="12">
    <source>
        <dbReference type="RuleBase" id="RU000679"/>
    </source>
</evidence>
<keyword evidence="10 12" id="KW-0739">Sodium transport</keyword>
<dbReference type="VEuPathDB" id="VectorBase:CSON000061"/>
<evidence type="ECO:0000256" key="13">
    <source>
        <dbReference type="SAM" id="Phobius"/>
    </source>
</evidence>
<dbReference type="InterPro" id="IPR020903">
    <property type="entry name" value="ENaC_CS"/>
</dbReference>